<evidence type="ECO:0000313" key="1">
    <source>
        <dbReference type="EMBL" id="KAG7565268.1"/>
    </source>
</evidence>
<reference evidence="1 2" key="1">
    <citation type="submission" date="2020-12" db="EMBL/GenBank/DDBJ databases">
        <title>Concerted genomic and epigenomic changes stabilize Arabidopsis allopolyploids.</title>
        <authorList>
            <person name="Chen Z."/>
        </authorList>
    </citation>
    <scope>NUCLEOTIDE SEQUENCE [LARGE SCALE GENOMIC DNA]</scope>
    <source>
        <strain evidence="1">As9502</strain>
        <tissue evidence="1">Leaf</tissue>
    </source>
</reference>
<name>A0A8T1ZWK5_ARASU</name>
<proteinExistence type="predicted"/>
<dbReference type="EMBL" id="JAEFBJ010000010">
    <property type="protein sequence ID" value="KAG7565268.1"/>
    <property type="molecule type" value="Genomic_DNA"/>
</dbReference>
<dbReference type="Proteomes" id="UP000694251">
    <property type="component" value="Chromosome 10"/>
</dbReference>
<keyword evidence="2" id="KW-1185">Reference proteome</keyword>
<evidence type="ECO:0000313" key="2">
    <source>
        <dbReference type="Proteomes" id="UP000694251"/>
    </source>
</evidence>
<dbReference type="AlphaFoldDB" id="A0A8T1ZWK5"/>
<protein>
    <submittedName>
        <fullName evidence="1">Uncharacterized protein</fullName>
    </submittedName>
</protein>
<feature type="non-terminal residue" evidence="1">
    <location>
        <position position="1"/>
    </location>
</feature>
<feature type="non-terminal residue" evidence="1">
    <location>
        <position position="52"/>
    </location>
</feature>
<comment type="caution">
    <text evidence="1">The sequence shown here is derived from an EMBL/GenBank/DDBJ whole genome shotgun (WGS) entry which is preliminary data.</text>
</comment>
<gene>
    <name evidence="1" type="ORF">ISN44_As10g019750</name>
</gene>
<organism evidence="1 2">
    <name type="scientific">Arabidopsis suecica</name>
    <name type="common">Swedish thale-cress</name>
    <name type="synonym">Cardaminopsis suecica</name>
    <dbReference type="NCBI Taxonomy" id="45249"/>
    <lineage>
        <taxon>Eukaryota</taxon>
        <taxon>Viridiplantae</taxon>
        <taxon>Streptophyta</taxon>
        <taxon>Embryophyta</taxon>
        <taxon>Tracheophyta</taxon>
        <taxon>Spermatophyta</taxon>
        <taxon>Magnoliopsida</taxon>
        <taxon>eudicotyledons</taxon>
        <taxon>Gunneridae</taxon>
        <taxon>Pentapetalae</taxon>
        <taxon>rosids</taxon>
        <taxon>malvids</taxon>
        <taxon>Brassicales</taxon>
        <taxon>Brassicaceae</taxon>
        <taxon>Camelineae</taxon>
        <taxon>Arabidopsis</taxon>
    </lineage>
</organism>
<accession>A0A8T1ZWK5</accession>
<sequence length="52" mass="6270">AQLCFNHLRTGSRIHSFQPIIKNHHWIYFCSRPKMSFVGPYKHLAHFFKTLK</sequence>